<dbReference type="InterPro" id="IPR015943">
    <property type="entry name" value="WD40/YVTN_repeat-like_dom_sf"/>
</dbReference>
<proteinExistence type="predicted"/>
<evidence type="ECO:0000313" key="3">
    <source>
        <dbReference type="Proteomes" id="UP000268016"/>
    </source>
</evidence>
<protein>
    <submittedName>
        <fullName evidence="2">Quinoprotein</fullName>
    </submittedName>
</protein>
<dbReference type="EMBL" id="RDRB01000004">
    <property type="protein sequence ID" value="ROU02350.1"/>
    <property type="molecule type" value="Genomic_DNA"/>
</dbReference>
<evidence type="ECO:0000259" key="1">
    <source>
        <dbReference type="Pfam" id="PF13360"/>
    </source>
</evidence>
<dbReference type="InterPro" id="IPR018391">
    <property type="entry name" value="PQQ_b-propeller_rpt"/>
</dbReference>
<dbReference type="InterPro" id="IPR002372">
    <property type="entry name" value="PQQ_rpt_dom"/>
</dbReference>
<reference evidence="2 3" key="1">
    <citation type="submission" date="2018-10" db="EMBL/GenBank/DDBJ databases">
        <title>Histidinibacterium lentulum gen. nov., sp. nov., a marine bacterium from the culture broth of Picochlorum sp. 122.</title>
        <authorList>
            <person name="Wang G."/>
        </authorList>
    </citation>
    <scope>NUCLEOTIDE SEQUENCE [LARGE SCALE GENOMIC DNA]</scope>
    <source>
        <strain evidence="2 3">B17</strain>
    </source>
</reference>
<evidence type="ECO:0000313" key="2">
    <source>
        <dbReference type="EMBL" id="ROU02350.1"/>
    </source>
</evidence>
<keyword evidence="3" id="KW-1185">Reference proteome</keyword>
<sequence>MGAGMTGTGRRIGFLLLALVGLASCGEREVILPGVREDPRAVSFGAMRSDGAEVAVQRPLALPAAQLNQSWTHRGGNARHAIGHLALPGGGLTLAFAAPIGEGDSRRARITGDPVVVGSTIYAMDARGSVSAVSASGQLLWRSELRRDLNRLQDASGGGLAYGNGRLYATTGFGQLVALDPATGARLWVQDLDAAGGAAPTVAGDLVYVSSRDSRAWAVDSATGRIAWTRAGVPSPAGSGGGAGPAVADGLVLFPLSSGEVAAHFAIGGQQRWSAYVVGERTGFAAATISDIGGDPVIADGRVYAGNVSGRLAALDLATGDEIWAVRDGAVSPVWAAGGSIFYVNDVNQLVRRDAASGGLVWRTQLPWRPETRGLFGPTRDRIFAHYGPVLASGRLYVAGSDGALRAFDPRSGGLIAETALPGGATSNPVVAGGTLYVVSGEGQLLAFR</sequence>
<dbReference type="SUPFAM" id="SSF50998">
    <property type="entry name" value="Quinoprotein alcohol dehydrogenase-like"/>
    <property type="match status" value="2"/>
</dbReference>
<dbReference type="SMART" id="SM00564">
    <property type="entry name" value="PQQ"/>
    <property type="match status" value="5"/>
</dbReference>
<dbReference type="AlphaFoldDB" id="A0A3N2R4D3"/>
<comment type="caution">
    <text evidence="2">The sequence shown here is derived from an EMBL/GenBank/DDBJ whole genome shotgun (WGS) entry which is preliminary data.</text>
</comment>
<name>A0A3N2R4D3_9RHOB</name>
<dbReference type="InterPro" id="IPR011047">
    <property type="entry name" value="Quinoprotein_ADH-like_sf"/>
</dbReference>
<dbReference type="Proteomes" id="UP000268016">
    <property type="component" value="Unassembled WGS sequence"/>
</dbReference>
<gene>
    <name evidence="2" type="ORF">EAT49_08360</name>
</gene>
<dbReference type="OrthoDB" id="5290752at2"/>
<organism evidence="2 3">
    <name type="scientific">Histidinibacterium lentulum</name>
    <dbReference type="NCBI Taxonomy" id="2480588"/>
    <lineage>
        <taxon>Bacteria</taxon>
        <taxon>Pseudomonadati</taxon>
        <taxon>Pseudomonadota</taxon>
        <taxon>Alphaproteobacteria</taxon>
        <taxon>Rhodobacterales</taxon>
        <taxon>Paracoccaceae</taxon>
        <taxon>Histidinibacterium</taxon>
    </lineage>
</organism>
<dbReference type="PANTHER" id="PTHR34512:SF30">
    <property type="entry name" value="OUTER MEMBRANE PROTEIN ASSEMBLY FACTOR BAMB"/>
    <property type="match status" value="1"/>
</dbReference>
<feature type="domain" description="Pyrrolo-quinoline quinone repeat" evidence="1">
    <location>
        <begin position="127"/>
        <end position="364"/>
    </location>
</feature>
<dbReference type="Pfam" id="PF13360">
    <property type="entry name" value="PQQ_2"/>
    <property type="match status" value="1"/>
</dbReference>
<accession>A0A3N2R4D3</accession>
<dbReference type="PANTHER" id="PTHR34512">
    <property type="entry name" value="CELL SURFACE PROTEIN"/>
    <property type="match status" value="1"/>
</dbReference>
<dbReference type="Gene3D" id="2.130.10.10">
    <property type="entry name" value="YVTN repeat-like/Quinoprotein amine dehydrogenase"/>
    <property type="match status" value="1"/>
</dbReference>
<dbReference type="Gene3D" id="2.40.10.480">
    <property type="match status" value="1"/>
</dbReference>